<evidence type="ECO:0000313" key="2">
    <source>
        <dbReference type="Proteomes" id="UP001057402"/>
    </source>
</evidence>
<dbReference type="EMBL" id="CM042885">
    <property type="protein sequence ID" value="KAI4366595.1"/>
    <property type="molecule type" value="Genomic_DNA"/>
</dbReference>
<name>A0ACB9QJB1_9MYRT</name>
<accession>A0ACB9QJB1</accession>
<gene>
    <name evidence="1" type="ORF">MLD38_022456</name>
</gene>
<organism evidence="1 2">
    <name type="scientific">Melastoma candidum</name>
    <dbReference type="NCBI Taxonomy" id="119954"/>
    <lineage>
        <taxon>Eukaryota</taxon>
        <taxon>Viridiplantae</taxon>
        <taxon>Streptophyta</taxon>
        <taxon>Embryophyta</taxon>
        <taxon>Tracheophyta</taxon>
        <taxon>Spermatophyta</taxon>
        <taxon>Magnoliopsida</taxon>
        <taxon>eudicotyledons</taxon>
        <taxon>Gunneridae</taxon>
        <taxon>Pentapetalae</taxon>
        <taxon>rosids</taxon>
        <taxon>malvids</taxon>
        <taxon>Myrtales</taxon>
        <taxon>Melastomataceae</taxon>
        <taxon>Melastomatoideae</taxon>
        <taxon>Melastomateae</taxon>
        <taxon>Melastoma</taxon>
    </lineage>
</organism>
<keyword evidence="2" id="KW-1185">Reference proteome</keyword>
<evidence type="ECO:0000313" key="1">
    <source>
        <dbReference type="EMBL" id="KAI4366595.1"/>
    </source>
</evidence>
<protein>
    <submittedName>
        <fullName evidence="1">Uncharacterized protein</fullName>
    </submittedName>
</protein>
<proteinExistence type="predicted"/>
<dbReference type="Proteomes" id="UP001057402">
    <property type="component" value="Chromosome 6"/>
</dbReference>
<reference evidence="2" key="1">
    <citation type="journal article" date="2023" name="Front. Plant Sci.">
        <title>Chromosomal-level genome assembly of Melastoma candidum provides insights into trichome evolution.</title>
        <authorList>
            <person name="Zhong Y."/>
            <person name="Wu W."/>
            <person name="Sun C."/>
            <person name="Zou P."/>
            <person name="Liu Y."/>
            <person name="Dai S."/>
            <person name="Zhou R."/>
        </authorList>
    </citation>
    <scope>NUCLEOTIDE SEQUENCE [LARGE SCALE GENOMIC DNA]</scope>
</reference>
<comment type="caution">
    <text evidence="1">The sequence shown here is derived from an EMBL/GenBank/DDBJ whole genome shotgun (WGS) entry which is preliminary data.</text>
</comment>
<sequence length="714" mass="80018">MEKHKWLWKRKSFNGSPGGSESSDSASSPAEKDSCNQEDLKGHSSGSDLSEEFASAAVGQDNDAEEAVKTLTEKLSAALVNANAKEDLVKQHSKVAEEAVAGWEEAEIELTILKEKLESASQQKIKLEDHVNQLNGALKECVHQLILAREEQEQNILAAVRKATKEWESTKQGFQKRILELECRPPPNTDPEVADRLAALEKDNFALRLELQQVSEELEIRTIERDLSAEAAEAASKQNLESIKKVARLELECRRLRNAASRISQYSDTKSAAASSVSVDSSMNSQSDGTERLTLEEMDICKANNSEMNGKAFDRPRNDEVIGKISVGKIDLMDDFLEMEKLAALPDVGKECSSENENRLKAEIDALVNCKVELAEKLEKLDKEKAVLQDALRESQEIFKASEDQLIGAEAKMEDLHKELDISKEAKHFLEKQVSESQMTIKASQLQLQKAMMRLEELQMELDMANGMKRSLESMLAESRESESTVEELRVQLRDAEMKLRELQKELNQASKAKDILLSQITELDARSMEMSAKVQTLEEEVENEKVRSEEMVIKCQNLEEQLLKKEEEFLLLQNETSNRKVSMKQEHVDVAAGKLVECQKTILSLRKQLESLATLEDFLIDTTNIPKFPALGAMASGENGELQMLYPHRTFIPKSDDDTMQLSGKEYDDGKLLALSLSSTSTVVPASQTSSEKNRNGFAKFFSRTKNGIQLEI</sequence>